<evidence type="ECO:0000256" key="6">
    <source>
        <dbReference type="SAM" id="Phobius"/>
    </source>
</evidence>
<feature type="domain" description="ABC-2 type transporter transmembrane" evidence="7">
    <location>
        <begin position="25"/>
        <end position="399"/>
    </location>
</feature>
<evidence type="ECO:0000256" key="5">
    <source>
        <dbReference type="ARBA" id="ARBA00023136"/>
    </source>
</evidence>
<accession>A0ABY4F269</accession>
<dbReference type="EMBL" id="CP095072">
    <property type="protein sequence ID" value="UOQ49964.1"/>
    <property type="molecule type" value="Genomic_DNA"/>
</dbReference>
<evidence type="ECO:0000256" key="2">
    <source>
        <dbReference type="ARBA" id="ARBA00022475"/>
    </source>
</evidence>
<gene>
    <name evidence="8" type="ORF">MUN88_07855</name>
</gene>
<keyword evidence="3 6" id="KW-0812">Transmembrane</keyword>
<evidence type="ECO:0000256" key="1">
    <source>
        <dbReference type="ARBA" id="ARBA00004651"/>
    </source>
</evidence>
<dbReference type="Gene3D" id="3.40.1710.10">
    <property type="entry name" value="abc type-2 transporter like domain"/>
    <property type="match status" value="1"/>
</dbReference>
<evidence type="ECO:0000256" key="3">
    <source>
        <dbReference type="ARBA" id="ARBA00022692"/>
    </source>
</evidence>
<feature type="transmembrane region" description="Helical" evidence="6">
    <location>
        <begin position="255"/>
        <end position="283"/>
    </location>
</feature>
<dbReference type="PANTHER" id="PTHR30294">
    <property type="entry name" value="MEMBRANE COMPONENT OF ABC TRANSPORTER YHHJ-RELATED"/>
    <property type="match status" value="1"/>
</dbReference>
<dbReference type="Proteomes" id="UP000831782">
    <property type="component" value="Chromosome"/>
</dbReference>
<evidence type="ECO:0000313" key="9">
    <source>
        <dbReference type="Proteomes" id="UP000831782"/>
    </source>
</evidence>
<evidence type="ECO:0000256" key="4">
    <source>
        <dbReference type="ARBA" id="ARBA00022989"/>
    </source>
</evidence>
<dbReference type="RefSeq" id="WP_244723042.1">
    <property type="nucleotide sequence ID" value="NZ_CP095072.1"/>
</dbReference>
<feature type="transmembrane region" description="Helical" evidence="6">
    <location>
        <begin position="326"/>
        <end position="349"/>
    </location>
</feature>
<keyword evidence="9" id="KW-1185">Reference proteome</keyword>
<proteinExistence type="predicted"/>
<evidence type="ECO:0000259" key="7">
    <source>
        <dbReference type="Pfam" id="PF12698"/>
    </source>
</evidence>
<dbReference type="InterPro" id="IPR013525">
    <property type="entry name" value="ABC2_TM"/>
</dbReference>
<name>A0ABY4F269_9BACI</name>
<feature type="transmembrane region" description="Helical" evidence="6">
    <location>
        <begin position="214"/>
        <end position="235"/>
    </location>
</feature>
<feature type="transmembrane region" description="Helical" evidence="6">
    <location>
        <begin position="382"/>
        <end position="402"/>
    </location>
</feature>
<sequence>MKSLKHIYLFTKNNLTQLRRKWLSLPLILLVPIIITGLIAFSIVSIMDVAETDSLTIALVNFDQSEETKLIIELLEESSQVGDVLSMKEMKEPEAKQGITANELSSYVIFPEYFFQKLMDGQSSQLSIIGNPERPLQSQIINELIETLTRHIRSSQANILTINHYAKQLGINDEERNALLLEQFTDYFFYVLGSDKVVSEEQITNNATSSPTEYFSLAGWFTIVTIWLFIIYSMLQKDSSAKMKERVHLYGVTDLQQAAATIVTTLFVTAMMATATFFLYLFFFDDITITTENGFRIACLLICHNMMVLQCFTIIEWLLKSQKGKLLIQSLFTAIVILFSGAIIPKIYFPVYLENFFSYSFAHQSFYWIEQIMLNGRFYAEFMGLTMTVVIGWIVLIIMSSWKGRVYK</sequence>
<keyword evidence="2" id="KW-1003">Cell membrane</keyword>
<reference evidence="8 9" key="1">
    <citation type="submission" date="2022-04" db="EMBL/GenBank/DDBJ databases">
        <title>Gracilibacillus sp. isolated from saltern.</title>
        <authorList>
            <person name="Won M."/>
            <person name="Lee C.-M."/>
            <person name="Woen H.-Y."/>
            <person name="Kwon S.-W."/>
        </authorList>
    </citation>
    <scope>NUCLEOTIDE SEQUENCE [LARGE SCALE GENOMIC DNA]</scope>
    <source>
        <strain evidence="8 9">SSWR10-1</strain>
    </source>
</reference>
<feature type="transmembrane region" description="Helical" evidence="6">
    <location>
        <begin position="295"/>
        <end position="319"/>
    </location>
</feature>
<dbReference type="Pfam" id="PF12698">
    <property type="entry name" value="ABC2_membrane_3"/>
    <property type="match status" value="1"/>
</dbReference>
<protein>
    <submittedName>
        <fullName evidence="8">ABC transporter permease</fullName>
    </submittedName>
</protein>
<dbReference type="PANTHER" id="PTHR30294:SF29">
    <property type="entry name" value="MULTIDRUG ABC TRANSPORTER PERMEASE YBHS-RELATED"/>
    <property type="match status" value="1"/>
</dbReference>
<keyword evidence="4 6" id="KW-1133">Transmembrane helix</keyword>
<keyword evidence="5 6" id="KW-0472">Membrane</keyword>
<evidence type="ECO:0000313" key="8">
    <source>
        <dbReference type="EMBL" id="UOQ49964.1"/>
    </source>
</evidence>
<feature type="transmembrane region" description="Helical" evidence="6">
    <location>
        <begin position="21"/>
        <end position="47"/>
    </location>
</feature>
<dbReference type="InterPro" id="IPR051449">
    <property type="entry name" value="ABC-2_transporter_component"/>
</dbReference>
<organism evidence="8 9">
    <name type="scientific">Gracilibacillus caseinilyticus</name>
    <dbReference type="NCBI Taxonomy" id="2932256"/>
    <lineage>
        <taxon>Bacteria</taxon>
        <taxon>Bacillati</taxon>
        <taxon>Bacillota</taxon>
        <taxon>Bacilli</taxon>
        <taxon>Bacillales</taxon>
        <taxon>Bacillaceae</taxon>
        <taxon>Gracilibacillus</taxon>
    </lineage>
</organism>
<comment type="subcellular location">
    <subcellularLocation>
        <location evidence="1">Cell membrane</location>
        <topology evidence="1">Multi-pass membrane protein</topology>
    </subcellularLocation>
</comment>